<proteinExistence type="predicted"/>
<reference evidence="2" key="1">
    <citation type="journal article" date="2013" name="Mol. Plant Microbe Interact.">
        <title>Global aspects of pacC regulation of pathogenicity genes in Colletotrichum gloeosporioides as revealed by transcriptome analysis.</title>
        <authorList>
            <person name="Alkan N."/>
            <person name="Meng X."/>
            <person name="Friedlander G."/>
            <person name="Reuveni E."/>
            <person name="Sukno S."/>
            <person name="Sherman A."/>
            <person name="Thon M."/>
            <person name="Fluhr R."/>
            <person name="Prusky D."/>
        </authorList>
    </citation>
    <scope>NUCLEOTIDE SEQUENCE [LARGE SCALE GENOMIC DNA]</scope>
    <source>
        <strain evidence="2">Cg-14</strain>
    </source>
</reference>
<sequence>MISIAVVVSLSPSQQVKSTATLADLHHLPTEYPYLRRLIQAWVLVVKWCLAGDAIPPY</sequence>
<organism evidence="1 2">
    <name type="scientific">Colletotrichum gloeosporioides (strain Cg-14)</name>
    <name type="common">Anthracnose fungus</name>
    <name type="synonym">Glomerella cingulata</name>
    <dbReference type="NCBI Taxonomy" id="1237896"/>
    <lineage>
        <taxon>Eukaryota</taxon>
        <taxon>Fungi</taxon>
        <taxon>Dikarya</taxon>
        <taxon>Ascomycota</taxon>
        <taxon>Pezizomycotina</taxon>
        <taxon>Sordariomycetes</taxon>
        <taxon>Hypocreomycetidae</taxon>
        <taxon>Glomerellales</taxon>
        <taxon>Glomerellaceae</taxon>
        <taxon>Colletotrichum</taxon>
        <taxon>Colletotrichum gloeosporioides species complex</taxon>
    </lineage>
</organism>
<evidence type="ECO:0000313" key="2">
    <source>
        <dbReference type="Proteomes" id="UP000015530"/>
    </source>
</evidence>
<dbReference type="Proteomes" id="UP000015530">
    <property type="component" value="Unassembled WGS sequence"/>
</dbReference>
<protein>
    <submittedName>
        <fullName evidence="1">Uncharacterized protein</fullName>
    </submittedName>
</protein>
<gene>
    <name evidence="1" type="ORF">CGLO_13056</name>
</gene>
<dbReference type="HOGENOM" id="CLU_2978977_0_0_1"/>
<dbReference type="EMBL" id="AMYD01002829">
    <property type="protein sequence ID" value="EQB47773.1"/>
    <property type="molecule type" value="Genomic_DNA"/>
</dbReference>
<comment type="caution">
    <text evidence="1">The sequence shown here is derived from an EMBL/GenBank/DDBJ whole genome shotgun (WGS) entry which is preliminary data.</text>
</comment>
<name>T0K4H0_COLGC</name>
<accession>T0K4H0</accession>
<dbReference type="AlphaFoldDB" id="T0K4H0"/>
<evidence type="ECO:0000313" key="1">
    <source>
        <dbReference type="EMBL" id="EQB47773.1"/>
    </source>
</evidence>